<evidence type="ECO:0000313" key="2">
    <source>
        <dbReference type="EMBL" id="KAJ3661360.1"/>
    </source>
</evidence>
<dbReference type="EMBL" id="JALNTZ010000002">
    <property type="protein sequence ID" value="KAJ3661360.1"/>
    <property type="molecule type" value="Genomic_DNA"/>
</dbReference>
<dbReference type="AlphaFoldDB" id="A0AA38ISH8"/>
<feature type="region of interest" description="Disordered" evidence="1">
    <location>
        <begin position="32"/>
        <end position="98"/>
    </location>
</feature>
<name>A0AA38ISH8_9CUCU</name>
<accession>A0AA38ISH8</accession>
<feature type="compositionally biased region" description="Polar residues" evidence="1">
    <location>
        <begin position="32"/>
        <end position="72"/>
    </location>
</feature>
<protein>
    <submittedName>
        <fullName evidence="2">Uncharacterized protein</fullName>
    </submittedName>
</protein>
<sequence length="98" mass="11069">MYYNNFLHPPILAKYREHGRRRIVSYVDSSECSLHSKQSGSKQNVNKPVNGTSTVTRGTPSPKPNLNGNSDTYRGHPQPDERDLRGLQEGVYDAVKVR</sequence>
<dbReference type="Proteomes" id="UP001168821">
    <property type="component" value="Unassembled WGS sequence"/>
</dbReference>
<organism evidence="2 3">
    <name type="scientific">Zophobas morio</name>
    <dbReference type="NCBI Taxonomy" id="2755281"/>
    <lineage>
        <taxon>Eukaryota</taxon>
        <taxon>Metazoa</taxon>
        <taxon>Ecdysozoa</taxon>
        <taxon>Arthropoda</taxon>
        <taxon>Hexapoda</taxon>
        <taxon>Insecta</taxon>
        <taxon>Pterygota</taxon>
        <taxon>Neoptera</taxon>
        <taxon>Endopterygota</taxon>
        <taxon>Coleoptera</taxon>
        <taxon>Polyphaga</taxon>
        <taxon>Cucujiformia</taxon>
        <taxon>Tenebrionidae</taxon>
        <taxon>Zophobas</taxon>
    </lineage>
</organism>
<comment type="caution">
    <text evidence="2">The sequence shown here is derived from an EMBL/GenBank/DDBJ whole genome shotgun (WGS) entry which is preliminary data.</text>
</comment>
<gene>
    <name evidence="2" type="ORF">Zmor_005758</name>
</gene>
<evidence type="ECO:0000256" key="1">
    <source>
        <dbReference type="SAM" id="MobiDB-lite"/>
    </source>
</evidence>
<feature type="compositionally biased region" description="Basic and acidic residues" evidence="1">
    <location>
        <begin position="73"/>
        <end position="86"/>
    </location>
</feature>
<evidence type="ECO:0000313" key="3">
    <source>
        <dbReference type="Proteomes" id="UP001168821"/>
    </source>
</evidence>
<keyword evidence="3" id="KW-1185">Reference proteome</keyword>
<proteinExistence type="predicted"/>
<reference evidence="2" key="1">
    <citation type="journal article" date="2023" name="G3 (Bethesda)">
        <title>Whole genome assemblies of Zophobas morio and Tenebrio molitor.</title>
        <authorList>
            <person name="Kaur S."/>
            <person name="Stinson S.A."/>
            <person name="diCenzo G.C."/>
        </authorList>
    </citation>
    <scope>NUCLEOTIDE SEQUENCE</scope>
    <source>
        <strain evidence="2">QUZm001</strain>
    </source>
</reference>